<keyword evidence="3" id="KW-1185">Reference proteome</keyword>
<evidence type="ECO:0000313" key="3">
    <source>
        <dbReference type="Proteomes" id="UP001321760"/>
    </source>
</evidence>
<feature type="region of interest" description="Disordered" evidence="1">
    <location>
        <begin position="46"/>
        <end position="70"/>
    </location>
</feature>
<dbReference type="EMBL" id="MU865918">
    <property type="protein sequence ID" value="KAK4453982.1"/>
    <property type="molecule type" value="Genomic_DNA"/>
</dbReference>
<evidence type="ECO:0000256" key="1">
    <source>
        <dbReference type="SAM" id="MobiDB-lite"/>
    </source>
</evidence>
<name>A0AAV9H2X9_9PEZI</name>
<protein>
    <submittedName>
        <fullName evidence="2">Uncharacterized protein</fullName>
    </submittedName>
</protein>
<evidence type="ECO:0000313" key="2">
    <source>
        <dbReference type="EMBL" id="KAK4453982.1"/>
    </source>
</evidence>
<proteinExistence type="predicted"/>
<accession>A0AAV9H2X9</accession>
<dbReference type="AlphaFoldDB" id="A0AAV9H2X9"/>
<feature type="region of interest" description="Disordered" evidence="1">
    <location>
        <begin position="215"/>
        <end position="252"/>
    </location>
</feature>
<reference evidence="2" key="1">
    <citation type="journal article" date="2023" name="Mol. Phylogenet. Evol.">
        <title>Genome-scale phylogeny and comparative genomics of the fungal order Sordariales.</title>
        <authorList>
            <person name="Hensen N."/>
            <person name="Bonometti L."/>
            <person name="Westerberg I."/>
            <person name="Brannstrom I.O."/>
            <person name="Guillou S."/>
            <person name="Cros-Aarteil S."/>
            <person name="Calhoun S."/>
            <person name="Haridas S."/>
            <person name="Kuo A."/>
            <person name="Mondo S."/>
            <person name="Pangilinan J."/>
            <person name="Riley R."/>
            <person name="LaButti K."/>
            <person name="Andreopoulos B."/>
            <person name="Lipzen A."/>
            <person name="Chen C."/>
            <person name="Yan M."/>
            <person name="Daum C."/>
            <person name="Ng V."/>
            <person name="Clum A."/>
            <person name="Steindorff A."/>
            <person name="Ohm R.A."/>
            <person name="Martin F."/>
            <person name="Silar P."/>
            <person name="Natvig D.O."/>
            <person name="Lalanne C."/>
            <person name="Gautier V."/>
            <person name="Ament-Velasquez S.L."/>
            <person name="Kruys A."/>
            <person name="Hutchinson M.I."/>
            <person name="Powell A.J."/>
            <person name="Barry K."/>
            <person name="Miller A.N."/>
            <person name="Grigoriev I.V."/>
            <person name="Debuchy R."/>
            <person name="Gladieux P."/>
            <person name="Hiltunen Thoren M."/>
            <person name="Johannesson H."/>
        </authorList>
    </citation>
    <scope>NUCLEOTIDE SEQUENCE</scope>
    <source>
        <strain evidence="2">PSN243</strain>
    </source>
</reference>
<comment type="caution">
    <text evidence="2">The sequence shown here is derived from an EMBL/GenBank/DDBJ whole genome shotgun (WGS) entry which is preliminary data.</text>
</comment>
<organism evidence="2 3">
    <name type="scientific">Podospora aff. communis PSN243</name>
    <dbReference type="NCBI Taxonomy" id="3040156"/>
    <lineage>
        <taxon>Eukaryota</taxon>
        <taxon>Fungi</taxon>
        <taxon>Dikarya</taxon>
        <taxon>Ascomycota</taxon>
        <taxon>Pezizomycotina</taxon>
        <taxon>Sordariomycetes</taxon>
        <taxon>Sordariomycetidae</taxon>
        <taxon>Sordariales</taxon>
        <taxon>Podosporaceae</taxon>
        <taxon>Podospora</taxon>
    </lineage>
</organism>
<reference evidence="2" key="2">
    <citation type="submission" date="2023-05" db="EMBL/GenBank/DDBJ databases">
        <authorList>
            <consortium name="Lawrence Berkeley National Laboratory"/>
            <person name="Steindorff A."/>
            <person name="Hensen N."/>
            <person name="Bonometti L."/>
            <person name="Westerberg I."/>
            <person name="Brannstrom I.O."/>
            <person name="Guillou S."/>
            <person name="Cros-Aarteil S."/>
            <person name="Calhoun S."/>
            <person name="Haridas S."/>
            <person name="Kuo A."/>
            <person name="Mondo S."/>
            <person name="Pangilinan J."/>
            <person name="Riley R."/>
            <person name="Labutti K."/>
            <person name="Andreopoulos B."/>
            <person name="Lipzen A."/>
            <person name="Chen C."/>
            <person name="Yanf M."/>
            <person name="Daum C."/>
            <person name="Ng V."/>
            <person name="Clum A."/>
            <person name="Ohm R."/>
            <person name="Martin F."/>
            <person name="Silar P."/>
            <person name="Natvig D."/>
            <person name="Lalanne C."/>
            <person name="Gautier V."/>
            <person name="Ament-Velasquez S.L."/>
            <person name="Kruys A."/>
            <person name="Hutchinson M.I."/>
            <person name="Powell A.J."/>
            <person name="Barry K."/>
            <person name="Miller A.N."/>
            <person name="Grigoriev I.V."/>
            <person name="Debuchy R."/>
            <person name="Gladieux P."/>
            <person name="Thoren M.H."/>
            <person name="Johannesson H."/>
        </authorList>
    </citation>
    <scope>NUCLEOTIDE SEQUENCE</scope>
    <source>
        <strain evidence="2">PSN243</strain>
    </source>
</reference>
<gene>
    <name evidence="2" type="ORF">QBC34DRAFT_421593</name>
</gene>
<sequence>MAFENVSKKLLELANKAALDVFPKNPTNNSAADLLSLTADDFDPAFSSDSDYSTDSDDTSSEYSFFEPPRPCSPPPGYLPWQYGLSDDGYDTDASSVSCDSAASVYSMPIREDWDTEVSSPLPLSEEDERLLAETYALLDPQNKPRDDIAGQKPPCTLGAVSFPILTVTGNVVVVKIEHPSHLANLPPFHHFCSTNVIDEASAMRLASSVKNKHTVLGLPNPATPHPDRDGKRGVISPNEPAERSGGLGVGRKSRSSLIDLLYLTAAIDRLLAAKSVVVQGIQLIADD</sequence>
<dbReference type="Proteomes" id="UP001321760">
    <property type="component" value="Unassembled WGS sequence"/>
</dbReference>